<dbReference type="InterPro" id="IPR036505">
    <property type="entry name" value="Amidase/PGRP_sf"/>
</dbReference>
<feature type="domain" description="N-acetylmuramoyl-L-alanine amidase" evidence="4">
    <location>
        <begin position="1"/>
        <end position="129"/>
    </location>
</feature>
<dbReference type="PANTHER" id="PTHR11022:SF41">
    <property type="entry name" value="PEPTIDOGLYCAN-RECOGNITION PROTEIN LC-RELATED"/>
    <property type="match status" value="1"/>
</dbReference>
<evidence type="ECO:0000256" key="1">
    <source>
        <dbReference type="ARBA" id="ARBA00007553"/>
    </source>
</evidence>
<comment type="similarity">
    <text evidence="1">Belongs to the N-acetylmuramoyl-L-alanine amidase 2 family.</text>
</comment>
<evidence type="ECO:0000259" key="5">
    <source>
        <dbReference type="SMART" id="SM00701"/>
    </source>
</evidence>
<dbReference type="GO" id="GO:0008745">
    <property type="term" value="F:N-acetylmuramoyl-L-alanine amidase activity"/>
    <property type="evidence" value="ECO:0007669"/>
    <property type="project" value="InterPro"/>
</dbReference>
<dbReference type="GO" id="GO:0001897">
    <property type="term" value="P:symbiont-mediated cytolysis of host cell"/>
    <property type="evidence" value="ECO:0007669"/>
    <property type="project" value="UniProtKB-ARBA"/>
</dbReference>
<evidence type="ECO:0000313" key="7">
    <source>
        <dbReference type="Proteomes" id="UP001304635"/>
    </source>
</evidence>
<keyword evidence="7" id="KW-1185">Reference proteome</keyword>
<feature type="domain" description="Peptidoglycan recognition protein family" evidence="5">
    <location>
        <begin position="1"/>
        <end position="122"/>
    </location>
</feature>
<keyword evidence="3" id="KW-0081">Bacteriolytic enzyme</keyword>
<keyword evidence="2" id="KW-0929">Antimicrobial</keyword>
<sequence>MNNNITHIIVHCSYTPPQMDIGASDIDRWHREKGWLMIGYHAVIKRDGTVEEGRPLHRTGAHVRGMNSKSRGICLIGGMTKSKHGPEVNYTDEQYASLRKLIDEWKEDHFPIAKVAGHTDFDKMKTCPNFDAGHWYETDNVISVID</sequence>
<dbReference type="Proteomes" id="UP001304635">
    <property type="component" value="Segment"/>
</dbReference>
<evidence type="ECO:0000313" key="6">
    <source>
        <dbReference type="EMBL" id="WMM95631.1"/>
    </source>
</evidence>
<dbReference type="GO" id="GO:0042742">
    <property type="term" value="P:defense response to bacterium"/>
    <property type="evidence" value="ECO:0007669"/>
    <property type="project" value="UniProtKB-KW"/>
</dbReference>
<name>A0AAX3ZWS2_9CAUD</name>
<dbReference type="CDD" id="cd06583">
    <property type="entry name" value="PGRP"/>
    <property type="match status" value="1"/>
</dbReference>
<dbReference type="GO" id="GO:0008270">
    <property type="term" value="F:zinc ion binding"/>
    <property type="evidence" value="ECO:0007669"/>
    <property type="project" value="InterPro"/>
</dbReference>
<dbReference type="GO" id="GO:0009253">
    <property type="term" value="P:peptidoglycan catabolic process"/>
    <property type="evidence" value="ECO:0007669"/>
    <property type="project" value="InterPro"/>
</dbReference>
<protein>
    <submittedName>
        <fullName evidence="6">Lysozyme</fullName>
    </submittedName>
</protein>
<dbReference type="SUPFAM" id="SSF55846">
    <property type="entry name" value="N-acetylmuramoyl-L-alanine amidase-like"/>
    <property type="match status" value="1"/>
</dbReference>
<organism evidence="6 7">
    <name type="scientific">Roseobacter phage CRP-361</name>
    <dbReference type="NCBI Taxonomy" id="3072848"/>
    <lineage>
        <taxon>Viruses</taxon>
        <taxon>Duplodnaviria</taxon>
        <taxon>Heunggongvirae</taxon>
        <taxon>Uroviricota</taxon>
        <taxon>Caudoviricetes</taxon>
        <taxon>Autographivirales</taxon>
        <taxon>Autographivirales incertae sedis</taxon>
        <taxon>Dynamenevirus</taxon>
        <taxon>Dynamenevirus CRP361</taxon>
    </lineage>
</organism>
<dbReference type="InterPro" id="IPR002502">
    <property type="entry name" value="Amidase_domain"/>
</dbReference>
<dbReference type="SMART" id="SM00644">
    <property type="entry name" value="Ami_2"/>
    <property type="match status" value="1"/>
</dbReference>
<dbReference type="InterPro" id="IPR006619">
    <property type="entry name" value="PGRP_domain_met/bac"/>
</dbReference>
<evidence type="ECO:0000256" key="3">
    <source>
        <dbReference type="ARBA" id="ARBA00022638"/>
    </source>
</evidence>
<dbReference type="Pfam" id="PF01510">
    <property type="entry name" value="Amidase_2"/>
    <property type="match status" value="1"/>
</dbReference>
<evidence type="ECO:0000256" key="2">
    <source>
        <dbReference type="ARBA" id="ARBA00022529"/>
    </source>
</evidence>
<dbReference type="Gene3D" id="3.40.80.10">
    <property type="entry name" value="Peptidoglycan recognition protein-like"/>
    <property type="match status" value="1"/>
</dbReference>
<dbReference type="PANTHER" id="PTHR11022">
    <property type="entry name" value="PEPTIDOGLYCAN RECOGNITION PROTEIN"/>
    <property type="match status" value="1"/>
</dbReference>
<dbReference type="SMART" id="SM00701">
    <property type="entry name" value="PGRP"/>
    <property type="match status" value="1"/>
</dbReference>
<gene>
    <name evidence="6" type="ORF">CRP361_gp13</name>
</gene>
<dbReference type="EMBL" id="OR420750">
    <property type="protein sequence ID" value="WMM95631.1"/>
    <property type="molecule type" value="Genomic_DNA"/>
</dbReference>
<proteinExistence type="inferred from homology"/>
<accession>A0AAX3ZWS2</accession>
<dbReference type="InterPro" id="IPR015510">
    <property type="entry name" value="PGRP"/>
</dbReference>
<evidence type="ECO:0000259" key="4">
    <source>
        <dbReference type="SMART" id="SM00644"/>
    </source>
</evidence>
<reference evidence="6 7" key="1">
    <citation type="submission" date="2023-08" db="EMBL/GenBank/DDBJ databases">
        <authorList>
            <person name="Du S."/>
            <person name="Wu Z."/>
            <person name="Wu Y."/>
            <person name="Yang M."/>
            <person name="Shao J."/>
            <person name="Liu H."/>
            <person name="Zhao Y."/>
            <person name="Zhang Z."/>
        </authorList>
    </citation>
    <scope>NUCLEOTIDE SEQUENCE [LARGE SCALE GENOMIC DNA]</scope>
</reference>